<feature type="region of interest" description="Disordered" evidence="1">
    <location>
        <begin position="179"/>
        <end position="204"/>
    </location>
</feature>
<dbReference type="AlphaFoldDB" id="A0A4S8LXS8"/>
<gene>
    <name evidence="2" type="ORF">K435DRAFT_900572</name>
</gene>
<protein>
    <submittedName>
        <fullName evidence="2">Uncharacterized protein</fullName>
    </submittedName>
</protein>
<keyword evidence="3" id="KW-1185">Reference proteome</keyword>
<dbReference type="EMBL" id="ML179228">
    <property type="protein sequence ID" value="THU94261.1"/>
    <property type="molecule type" value="Genomic_DNA"/>
</dbReference>
<organism evidence="2 3">
    <name type="scientific">Dendrothele bispora (strain CBS 962.96)</name>
    <dbReference type="NCBI Taxonomy" id="1314807"/>
    <lineage>
        <taxon>Eukaryota</taxon>
        <taxon>Fungi</taxon>
        <taxon>Dikarya</taxon>
        <taxon>Basidiomycota</taxon>
        <taxon>Agaricomycotina</taxon>
        <taxon>Agaricomycetes</taxon>
        <taxon>Agaricomycetidae</taxon>
        <taxon>Agaricales</taxon>
        <taxon>Agaricales incertae sedis</taxon>
        <taxon>Dendrothele</taxon>
    </lineage>
</organism>
<proteinExistence type="predicted"/>
<dbReference type="Proteomes" id="UP000297245">
    <property type="component" value="Unassembled WGS sequence"/>
</dbReference>
<feature type="compositionally biased region" description="Polar residues" evidence="1">
    <location>
        <begin position="188"/>
        <end position="201"/>
    </location>
</feature>
<dbReference type="OrthoDB" id="2993174at2759"/>
<reference evidence="2 3" key="1">
    <citation type="journal article" date="2019" name="Nat. Ecol. Evol.">
        <title>Megaphylogeny resolves global patterns of mushroom evolution.</title>
        <authorList>
            <person name="Varga T."/>
            <person name="Krizsan K."/>
            <person name="Foldi C."/>
            <person name="Dima B."/>
            <person name="Sanchez-Garcia M."/>
            <person name="Sanchez-Ramirez S."/>
            <person name="Szollosi G.J."/>
            <person name="Szarkandi J.G."/>
            <person name="Papp V."/>
            <person name="Albert L."/>
            <person name="Andreopoulos W."/>
            <person name="Angelini C."/>
            <person name="Antonin V."/>
            <person name="Barry K.W."/>
            <person name="Bougher N.L."/>
            <person name="Buchanan P."/>
            <person name="Buyck B."/>
            <person name="Bense V."/>
            <person name="Catcheside P."/>
            <person name="Chovatia M."/>
            <person name="Cooper J."/>
            <person name="Damon W."/>
            <person name="Desjardin D."/>
            <person name="Finy P."/>
            <person name="Geml J."/>
            <person name="Haridas S."/>
            <person name="Hughes K."/>
            <person name="Justo A."/>
            <person name="Karasinski D."/>
            <person name="Kautmanova I."/>
            <person name="Kiss B."/>
            <person name="Kocsube S."/>
            <person name="Kotiranta H."/>
            <person name="LaButti K.M."/>
            <person name="Lechner B.E."/>
            <person name="Liimatainen K."/>
            <person name="Lipzen A."/>
            <person name="Lukacs Z."/>
            <person name="Mihaltcheva S."/>
            <person name="Morgado L.N."/>
            <person name="Niskanen T."/>
            <person name="Noordeloos M.E."/>
            <person name="Ohm R.A."/>
            <person name="Ortiz-Santana B."/>
            <person name="Ovrebo C."/>
            <person name="Racz N."/>
            <person name="Riley R."/>
            <person name="Savchenko A."/>
            <person name="Shiryaev A."/>
            <person name="Soop K."/>
            <person name="Spirin V."/>
            <person name="Szebenyi C."/>
            <person name="Tomsovsky M."/>
            <person name="Tulloss R.E."/>
            <person name="Uehling J."/>
            <person name="Grigoriev I.V."/>
            <person name="Vagvolgyi C."/>
            <person name="Papp T."/>
            <person name="Martin F.M."/>
            <person name="Miettinen O."/>
            <person name="Hibbett D.S."/>
            <person name="Nagy L.G."/>
        </authorList>
    </citation>
    <scope>NUCLEOTIDE SEQUENCE [LARGE SCALE GENOMIC DNA]</scope>
    <source>
        <strain evidence="2 3">CBS 962.96</strain>
    </source>
</reference>
<feature type="region of interest" description="Disordered" evidence="1">
    <location>
        <begin position="59"/>
        <end position="91"/>
    </location>
</feature>
<feature type="region of interest" description="Disordered" evidence="1">
    <location>
        <begin position="1"/>
        <end position="21"/>
    </location>
</feature>
<evidence type="ECO:0000313" key="2">
    <source>
        <dbReference type="EMBL" id="THU94261.1"/>
    </source>
</evidence>
<evidence type="ECO:0000256" key="1">
    <source>
        <dbReference type="SAM" id="MobiDB-lite"/>
    </source>
</evidence>
<sequence>MPDVPEDEPTLQPFSNPENGQQNYVFRVNTLNINSSFSTPHPNHTSFLSEPLLFHTETGLSSYSEPRRPRGRPKTTTNVPLADPRLPSVPLNTENYTLQSQLREYPPLLPPFTPPSPITPSLSSQHHVNYSNHRVPLISSSPFIGTPVPVDSTESDELNISHEIPIPTTIIPPSVHMPAKHSLPTPPHSITTSEFSHSLPNFRSPRMSREEKLDKAMDYLLNQLQYNSIAEFISVYFQQIPRGSMDIFTARHKLSLRAFLQGQTQVKPVHLVELMFNHRYSFPSHKCADKEFHRQTAYSTSIVPASIKYARCSISSWATQMIGKHVHREMENAIYPSITPDNPDGTPIISHHSCSTCSIC</sequence>
<evidence type="ECO:0000313" key="3">
    <source>
        <dbReference type="Proteomes" id="UP000297245"/>
    </source>
</evidence>
<accession>A0A4S8LXS8</accession>
<name>A0A4S8LXS8_DENBC</name>
<feature type="compositionally biased region" description="Polar residues" evidence="1">
    <location>
        <begin position="12"/>
        <end position="21"/>
    </location>
</feature>